<dbReference type="AlphaFoldDB" id="A0A8T0GDE7"/>
<dbReference type="Proteomes" id="UP000822688">
    <property type="component" value="Chromosome 11"/>
</dbReference>
<keyword evidence="2" id="KW-1185">Reference proteome</keyword>
<evidence type="ECO:0008006" key="3">
    <source>
        <dbReference type="Google" id="ProtNLM"/>
    </source>
</evidence>
<sequence>ELVTAFCAHVEQDLSLWQTFLLFLWTLSVLVRKFARETTGYFRSWFLESLGDRNHGEREEQGQERNPVLESATADVDVDESTSSVNGTLIQRLPDALVRDQLWLVLMRCPSVPLLQQLRLVSKSWNRFVLTTVEWNTWVFMRIDSPGYCRYLTSHGLEYQPFSLRYEIEVAAFRFLLMEDMSEIAQRVRYLNCRARGLPYCVSLSGCPPSVDTNPEYYDL</sequence>
<comment type="caution">
    <text evidence="1">The sequence shown here is derived from an EMBL/GenBank/DDBJ whole genome shotgun (WGS) entry which is preliminary data.</text>
</comment>
<reference evidence="1 2" key="1">
    <citation type="submission" date="2020-06" db="EMBL/GenBank/DDBJ databases">
        <title>WGS assembly of Ceratodon purpureus strain R40.</title>
        <authorList>
            <person name="Carey S.B."/>
            <person name="Jenkins J."/>
            <person name="Shu S."/>
            <person name="Lovell J.T."/>
            <person name="Sreedasyam A."/>
            <person name="Maumus F."/>
            <person name="Tiley G.P."/>
            <person name="Fernandez-Pozo N."/>
            <person name="Barry K."/>
            <person name="Chen C."/>
            <person name="Wang M."/>
            <person name="Lipzen A."/>
            <person name="Daum C."/>
            <person name="Saski C.A."/>
            <person name="Payton A.C."/>
            <person name="Mcbreen J.C."/>
            <person name="Conrad R.E."/>
            <person name="Kollar L.M."/>
            <person name="Olsson S."/>
            <person name="Huttunen S."/>
            <person name="Landis J.B."/>
            <person name="Wickett N.J."/>
            <person name="Johnson M.G."/>
            <person name="Rensing S.A."/>
            <person name="Grimwood J."/>
            <person name="Schmutz J."/>
            <person name="Mcdaniel S.F."/>
        </authorList>
    </citation>
    <scope>NUCLEOTIDE SEQUENCE [LARGE SCALE GENOMIC DNA]</scope>
    <source>
        <strain evidence="1 2">R40</strain>
    </source>
</reference>
<dbReference type="EMBL" id="CM026432">
    <property type="protein sequence ID" value="KAG0555848.1"/>
    <property type="molecule type" value="Genomic_DNA"/>
</dbReference>
<protein>
    <recommendedName>
        <fullName evidence="3">F-box domain-containing protein</fullName>
    </recommendedName>
</protein>
<organism evidence="1 2">
    <name type="scientific">Ceratodon purpureus</name>
    <name type="common">Fire moss</name>
    <name type="synonym">Dicranum purpureum</name>
    <dbReference type="NCBI Taxonomy" id="3225"/>
    <lineage>
        <taxon>Eukaryota</taxon>
        <taxon>Viridiplantae</taxon>
        <taxon>Streptophyta</taxon>
        <taxon>Embryophyta</taxon>
        <taxon>Bryophyta</taxon>
        <taxon>Bryophytina</taxon>
        <taxon>Bryopsida</taxon>
        <taxon>Dicranidae</taxon>
        <taxon>Pseudoditrichales</taxon>
        <taxon>Ditrichaceae</taxon>
        <taxon>Ceratodon</taxon>
    </lineage>
</organism>
<evidence type="ECO:0000313" key="2">
    <source>
        <dbReference type="Proteomes" id="UP000822688"/>
    </source>
</evidence>
<name>A0A8T0GDE7_CERPU</name>
<gene>
    <name evidence="1" type="ORF">KC19_11G008200</name>
</gene>
<accession>A0A8T0GDE7</accession>
<feature type="non-terminal residue" evidence="1">
    <location>
        <position position="1"/>
    </location>
</feature>
<evidence type="ECO:0000313" key="1">
    <source>
        <dbReference type="EMBL" id="KAG0555848.1"/>
    </source>
</evidence>
<proteinExistence type="predicted"/>